<dbReference type="STRING" id="1227456.C450_03667"/>
<dbReference type="Proteomes" id="UP000011625">
    <property type="component" value="Unassembled WGS sequence"/>
</dbReference>
<reference evidence="1 2" key="1">
    <citation type="journal article" date="2014" name="PLoS Genet.">
        <title>Phylogenetically driven sequencing of extremely halophilic archaea reveals strategies for static and dynamic osmo-response.</title>
        <authorList>
            <person name="Becker E.A."/>
            <person name="Seitzer P.M."/>
            <person name="Tritt A."/>
            <person name="Larsen D."/>
            <person name="Krusor M."/>
            <person name="Yao A.I."/>
            <person name="Wu D."/>
            <person name="Madern D."/>
            <person name="Eisen J.A."/>
            <person name="Darling A.E."/>
            <person name="Facciotti M.T."/>
        </authorList>
    </citation>
    <scope>NUCLEOTIDE SEQUENCE [LARGE SCALE GENOMIC DNA]</scope>
    <source>
        <strain evidence="1 2">DSM 8989</strain>
    </source>
</reference>
<organism evidence="1 2">
    <name type="scientific">Halococcus salifodinae DSM 8989</name>
    <dbReference type="NCBI Taxonomy" id="1227456"/>
    <lineage>
        <taxon>Archaea</taxon>
        <taxon>Methanobacteriati</taxon>
        <taxon>Methanobacteriota</taxon>
        <taxon>Stenosarchaea group</taxon>
        <taxon>Halobacteria</taxon>
        <taxon>Halobacteriales</taxon>
        <taxon>Halococcaceae</taxon>
        <taxon>Halococcus</taxon>
    </lineage>
</organism>
<accession>M0NDG8</accession>
<evidence type="ECO:0000313" key="1">
    <source>
        <dbReference type="EMBL" id="EMA55134.1"/>
    </source>
</evidence>
<evidence type="ECO:0000313" key="2">
    <source>
        <dbReference type="Proteomes" id="UP000011625"/>
    </source>
</evidence>
<protein>
    <submittedName>
        <fullName evidence="1">Uncharacterized protein</fullName>
    </submittedName>
</protein>
<name>M0NDG8_9EURY</name>
<dbReference type="EMBL" id="AOME01000015">
    <property type="protein sequence ID" value="EMA55134.1"/>
    <property type="molecule type" value="Genomic_DNA"/>
</dbReference>
<dbReference type="AlphaFoldDB" id="M0NDG8"/>
<proteinExistence type="predicted"/>
<comment type="caution">
    <text evidence="1">The sequence shown here is derived from an EMBL/GenBank/DDBJ whole genome shotgun (WGS) entry which is preliminary data.</text>
</comment>
<gene>
    <name evidence="1" type="ORF">C450_03667</name>
</gene>
<keyword evidence="2" id="KW-1185">Reference proteome</keyword>
<sequence>MDSSAFYSAKRVLFPVDSSFDHIERFLPATSHRLYNFQLSVLCETRESFSKYALYGFIGGMEMAPKDDLPTVNSLVLTNCIHN</sequence>